<dbReference type="PANTHER" id="PTHR24235">
    <property type="entry name" value="NEUROPEPTIDE Y RECEPTOR"/>
    <property type="match status" value="1"/>
</dbReference>
<comment type="subcellular location">
    <subcellularLocation>
        <location evidence="1">Membrane</location>
        <topology evidence="1">Multi-pass membrane protein</topology>
    </subcellularLocation>
</comment>
<keyword evidence="8" id="KW-0807">Transducer</keyword>
<keyword evidence="4 9" id="KW-1133">Transmembrane helix</keyword>
<keyword evidence="3 9" id="KW-0812">Transmembrane</keyword>
<name>A0A6J0BQV2_NEOLC</name>
<dbReference type="PANTHER" id="PTHR24235:SF12">
    <property type="entry name" value="G-PROTEIN COUPLED RECEPTORS FAMILY 1 PROFILE DOMAIN-CONTAINING PROTEIN"/>
    <property type="match status" value="1"/>
</dbReference>
<dbReference type="InterPro" id="IPR000276">
    <property type="entry name" value="GPCR_Rhodpsn"/>
</dbReference>
<evidence type="ECO:0000256" key="6">
    <source>
        <dbReference type="ARBA" id="ARBA00023136"/>
    </source>
</evidence>
<gene>
    <name evidence="12" type="primary">LOC107221998</name>
</gene>
<dbReference type="KEGG" id="nlo:107221998"/>
<evidence type="ECO:0000313" key="11">
    <source>
        <dbReference type="Proteomes" id="UP000829291"/>
    </source>
</evidence>
<dbReference type="PROSITE" id="PS50262">
    <property type="entry name" value="G_PROTEIN_RECEP_F1_2"/>
    <property type="match status" value="1"/>
</dbReference>
<dbReference type="AlphaFoldDB" id="A0A6J0BQV2"/>
<evidence type="ECO:0000313" key="12">
    <source>
        <dbReference type="RefSeq" id="XP_015516677.2"/>
    </source>
</evidence>
<evidence type="ECO:0000259" key="10">
    <source>
        <dbReference type="PROSITE" id="PS50262"/>
    </source>
</evidence>
<dbReference type="InterPro" id="IPR017452">
    <property type="entry name" value="GPCR_Rhodpsn_7TM"/>
</dbReference>
<dbReference type="InParanoid" id="A0A6J0BQV2"/>
<evidence type="ECO:0000256" key="3">
    <source>
        <dbReference type="ARBA" id="ARBA00022692"/>
    </source>
</evidence>
<keyword evidence="7 12" id="KW-0675">Receptor</keyword>
<organism evidence="12">
    <name type="scientific">Neodiprion lecontei</name>
    <name type="common">Redheaded pine sawfly</name>
    <dbReference type="NCBI Taxonomy" id="441921"/>
    <lineage>
        <taxon>Eukaryota</taxon>
        <taxon>Metazoa</taxon>
        <taxon>Ecdysozoa</taxon>
        <taxon>Arthropoda</taxon>
        <taxon>Hexapoda</taxon>
        <taxon>Insecta</taxon>
        <taxon>Pterygota</taxon>
        <taxon>Neoptera</taxon>
        <taxon>Endopterygota</taxon>
        <taxon>Hymenoptera</taxon>
        <taxon>Tenthredinoidea</taxon>
        <taxon>Diprionidae</taxon>
        <taxon>Diprioninae</taxon>
        <taxon>Neodiprion</taxon>
    </lineage>
</organism>
<evidence type="ECO:0000256" key="9">
    <source>
        <dbReference type="SAM" id="Phobius"/>
    </source>
</evidence>
<dbReference type="GeneID" id="107221998"/>
<reference evidence="12" key="1">
    <citation type="submission" date="2025-08" db="UniProtKB">
        <authorList>
            <consortium name="RefSeq"/>
        </authorList>
    </citation>
    <scope>IDENTIFICATION</scope>
    <source>
        <tissue evidence="12">Thorax and Abdomen</tissue>
    </source>
</reference>
<feature type="domain" description="G-protein coupled receptors family 1 profile" evidence="10">
    <location>
        <begin position="68"/>
        <end position="325"/>
    </location>
</feature>
<dbReference type="GO" id="GO:0004930">
    <property type="term" value="F:G protein-coupled receptor activity"/>
    <property type="evidence" value="ECO:0007669"/>
    <property type="project" value="UniProtKB-KW"/>
</dbReference>
<keyword evidence="5" id="KW-0297">G-protein coupled receptor</keyword>
<dbReference type="PRINTS" id="PR00237">
    <property type="entry name" value="GPCRRHODOPSN"/>
</dbReference>
<dbReference type="Gene3D" id="1.20.1070.10">
    <property type="entry name" value="Rhodopsin 7-helix transmembrane proteins"/>
    <property type="match status" value="1"/>
</dbReference>
<sequence>MLNNTWSFSYGDSISKDQETKYIHGILDDYFDTTQYYFPNEIWEVRPAWEVTLKVATMIPVIVLGLVGNISLMYVIIRTPTLRTTTNILIANMALADFGTTLFCPWMFLCFDLFQNYIFGSIGCHLDGLLSHALTLVAVFSLSAVSYDRVSLIVLSTSRKLSKRATYILLCTTWVAGLVVAAPLAFFRQYRTRQWIDYLESYCTENSLYLASYWGIFVCVSVWAPLTIMAVCHTAILIKLDRYERLVRKSKHPIQVKYKRKVARILALLVLVFIICRVPFTMLILQRNQLLQHPAQQQQADSIYILWYTSRYLVLLNAALNPILYGCSNRSLRQALASCAGISWILRNGKVNFTRKSSIIRSVPNQRDILKPHSPSFHPDNQHGALPNISSIISPIAYTTVF</sequence>
<evidence type="ECO:0000256" key="2">
    <source>
        <dbReference type="ARBA" id="ARBA00010663"/>
    </source>
</evidence>
<comment type="similarity">
    <text evidence="2">Belongs to the G-protein coupled receptor 1 family.</text>
</comment>
<evidence type="ECO:0000256" key="4">
    <source>
        <dbReference type="ARBA" id="ARBA00022989"/>
    </source>
</evidence>
<dbReference type="Pfam" id="PF00001">
    <property type="entry name" value="7tm_1"/>
    <property type="match status" value="1"/>
</dbReference>
<feature type="transmembrane region" description="Helical" evidence="9">
    <location>
        <begin position="89"/>
        <end position="109"/>
    </location>
</feature>
<dbReference type="FunCoup" id="A0A6J0BQV2">
    <property type="interactions" value="9"/>
</dbReference>
<evidence type="ECO:0000256" key="1">
    <source>
        <dbReference type="ARBA" id="ARBA00004141"/>
    </source>
</evidence>
<evidence type="ECO:0000256" key="7">
    <source>
        <dbReference type="ARBA" id="ARBA00023170"/>
    </source>
</evidence>
<dbReference type="GO" id="GO:0016020">
    <property type="term" value="C:membrane"/>
    <property type="evidence" value="ECO:0007669"/>
    <property type="project" value="UniProtKB-SubCell"/>
</dbReference>
<feature type="transmembrane region" description="Helical" evidence="9">
    <location>
        <begin position="129"/>
        <end position="147"/>
    </location>
</feature>
<evidence type="ECO:0000256" key="8">
    <source>
        <dbReference type="ARBA" id="ARBA00023224"/>
    </source>
</evidence>
<dbReference type="SMART" id="SM01381">
    <property type="entry name" value="7TM_GPCR_Srsx"/>
    <property type="match status" value="1"/>
</dbReference>
<dbReference type="Proteomes" id="UP000829291">
    <property type="component" value="Chromosome 1"/>
</dbReference>
<accession>A0A6J0BQV2</accession>
<feature type="transmembrane region" description="Helical" evidence="9">
    <location>
        <begin position="167"/>
        <end position="187"/>
    </location>
</feature>
<dbReference type="SUPFAM" id="SSF81321">
    <property type="entry name" value="Family A G protein-coupled receptor-like"/>
    <property type="match status" value="1"/>
</dbReference>
<feature type="transmembrane region" description="Helical" evidence="9">
    <location>
        <begin position="261"/>
        <end position="285"/>
    </location>
</feature>
<keyword evidence="11" id="KW-1185">Reference proteome</keyword>
<evidence type="ECO:0000256" key="5">
    <source>
        <dbReference type="ARBA" id="ARBA00023040"/>
    </source>
</evidence>
<protein>
    <submittedName>
        <fullName evidence="12">Substance-P receptor</fullName>
    </submittedName>
</protein>
<feature type="transmembrane region" description="Helical" evidence="9">
    <location>
        <begin position="55"/>
        <end position="77"/>
    </location>
</feature>
<dbReference type="OrthoDB" id="9946013at2759"/>
<keyword evidence="6 9" id="KW-0472">Membrane</keyword>
<proteinExistence type="inferred from homology"/>
<feature type="transmembrane region" description="Helical" evidence="9">
    <location>
        <begin position="305"/>
        <end position="325"/>
    </location>
</feature>
<dbReference type="RefSeq" id="XP_015516677.2">
    <property type="nucleotide sequence ID" value="XM_015661191.2"/>
</dbReference>
<feature type="transmembrane region" description="Helical" evidence="9">
    <location>
        <begin position="207"/>
        <end position="240"/>
    </location>
</feature>